<dbReference type="PANTHER" id="PTHR23346:SF7">
    <property type="entry name" value="STALLED RIBOSOME SENSOR GCN1"/>
    <property type="match status" value="1"/>
</dbReference>
<dbReference type="Pfam" id="PF24987">
    <property type="entry name" value="HEAT_EF3_N"/>
    <property type="match status" value="1"/>
</dbReference>
<dbReference type="Pfam" id="PF24984">
    <property type="entry name" value="HEAT_EF3_GNC1"/>
    <property type="match status" value="1"/>
</dbReference>
<dbReference type="InterPro" id="IPR034085">
    <property type="entry name" value="TOG"/>
</dbReference>
<proteinExistence type="predicted"/>
<feature type="repeat" description="HEAT" evidence="2">
    <location>
        <begin position="1700"/>
        <end position="1737"/>
    </location>
</feature>
<dbReference type="EMBL" id="JALLPJ020000365">
    <property type="protein sequence ID" value="KAL3794263.1"/>
    <property type="molecule type" value="Genomic_DNA"/>
</dbReference>
<evidence type="ECO:0000313" key="6">
    <source>
        <dbReference type="Proteomes" id="UP001530400"/>
    </source>
</evidence>
<sequence>MASLRSKVLALSSPTLDSDRSLRLRCLAEAKDAINEEGCDGLAEVAIDAAKECLTGPSFERIVSLILSSLPTCTDDSVKSALCRALCCIISKSNSVTLLEKAAAECKSLSIAQDALLESTDAGEKFAAMSIFGAPSKEVFQQTALPSSNNFSTPPQLTLAKVYLSLLSLKEVWEDILPCWGLKLRSHPDKVLPLLEVVLDSFVSGLAGKCTESNDAWKEAQQQLLEAVERQLKSTKKDVRVIACQTLILLAKLGLEKEIGERLADAVSGLGSSELRLGAYTALEGVANVYLEGDGKNETMSMLADEVLTSLCGILPKDKNSTDGAKEVGFTSLLSWMQCSKRAGRGSGYDKALDYFLEAIEKYAALKGEFRFRLGNLVVSSNHGEAFAESIVVDLFEKKGNAVAKSLETIVETVAKKFKATDTIPQTDGVLATFLLVTYAHSKGEIPASIAKVFKDGSFLYGAAVLETVKTDTLLNYLVHRTIAMHVKTSCKDHDEDSTKPLSLVRLLEKKTGQPSQSDAALTLAVCVANSLCVSPKLSAYSSALSSLKTVITYAPVSTKASQSVLLALFSYMNETSLKNDDAKMSVNDNYEIKEVDESMNKLPSDATREPLSEDAFFKSIRCAANVLVSSSNMADSQALWKGLLLTHAGTTECSSRRQRVSLVSHLLDALKEKVVPIAENSTDTVMDELADFITMCAAGPTLEYPLDQSNEENGDKAGQAQSCIGKSTHKAACSLINSFGGIAGSFDAEFDDDEDNEKKPYAFASKLCTDKLAACLVAFMNKSLSSIESLSEDDISLYLCPEGVLFKPNGENDGQKNSGANSTAPKVEKKAATKKVKGGGGFDAFADEEWERQVRKDLAKKKAQAAGPTVTTLSAEDKKLLDEQSSKRVQVSSVIDICFPRTLAAIRCLCESDIEVGNASLPCLGKTIIRVAVSPCEVLSSLYELQQDSFDTLVSLSGCVYEIDEIHARTLARALVTSFGVELKQETEDGKKESELVIKPLPSTCPSAACAIFEMEEYGDCLSGNSFSFLFPIIAAALSGPRNITGCDSALQVLGRHFTMLDGDEVDPIVKPMRKEIALSLLELLSHDRCQTFTNPTPYEALIGCYDTNEESTGSPLSASEIAPLLGENGALGVENQRVATMATLASIAEDHAKFVRSNPLIENRMWLNCHASQERIKFAARKAWLLSHEHDVPDDLITLTLDAPSKMYAVPLLPLLSHEDKSIASAAATALSSAIGMHAETAEKNVIKVCNLYIGSFPAPGSDEPAKSSPFPVPVAAVAKKPVKKVIDTGLKKKPAPKKVSGVSSSLAKITGAPAPKKKAATKALLAKTAPKERTLDENELMGQFMTQPSVKRDTGEADTESKVAIRLGVLRAVSSFTEPSANVKLDLHTLKILIGFLIAFGLGDVNEEVRNAARDAARDIVASFGSSKEVIAFFLPQFESVLNTGKADVTCIDPLSPEKVPLTIAASDYRKEGVVILLGSIALHLNDISDAEKIDGIIDMLLNALKTPSEDVQASVALCLSKLAKKGNTQARVETLIDNLMNECIDGQSLALQRGAAYGISAIVKGSGIASLKKYDVVKRLEDACTTGSPSKKEGSLFAIELCCSRLGILFEPYVIVLLPALLKAYSDSNDHVRSAADKTVGLIMSNLSGHGVKLVMPAVLEAFDEPEWRTRVASIKMLGSMSHCAPKQLASCLPKVVPKLTEAFSDTHPKVKYGAEQALEELCKVIKNPEISSISSTLLAALTDPANSTVRALEALISTEFLHAIDAPSLSIIIPVVHRGLRDRMATTKRYAALISGNICTMVNDARDFVPYLPTLIPDLKSTLIDPIPDVRSISAKSLGSLTRGLGEATFPDLRPWLIETLTSDEGSSVERSGAAQGLTEVLVASGAHVTENAMRNEILPLKSHPKAGTREGVLWVLTFLPSSLGQAYSGLIDESLPALLSGLADDNETVREVALRAGRVLVRSNGKTHKDKILPALEEGLSNEDYRIRVSSLTLLGDLLSMLGGTKVSKGSVDTQDDIRQAERAQAQIALVLGNETRKRVLSSLYLARSDTAAVVRQSAVQVWKTVVSVTPRTLREILSQLVDQVVVALASGDPDRTQVAGRCLGDIVQKLGDQVLPEIIPVLRDSLYKGDEYTRQGVCVGLSEVIACSSKEHITKYVEILVKVVRDALCDESTEVRRMAAECFQSLYQTVGARTLEEIVPPLLVGMESSDDSTKARALNGMSGILSVRSKELLPFIIPRLLKSPISVSHADGLSSISSVTGETIFMHFNSIIPTLINEVASFHEQDPSEEEKEREEAIRNCCRAVIRNVDTAGVNWLISEIASKCTSDRVAVRRESCLFYQAVVEERKDTADFYEQLPIILRDLLHRLNDDSSVVLKSTSASLTALTTCVPAEELVTHLPFIRNLIASMVSEARYRKGGVGDGQFYLPGVNMPKGLEPLLPIYQRGILYGDATMRETAAAGLGELISITADKFLAGPFLIKLTGPLLRIVGDRNPSSVKISIIKTLGLILPKGGPALRAFVPQFQTTFVKALSDPSRQVRIEAIKALSLLMPLTTRVDPLIKELVTTSSGKGSSIAAEEAGMVAIQTAASEALAVVLKHGGSKVKLPESVPSSLDAAKNLIVHEDEGVRESASKVIGQACQLLGKDIANETIQELILDKGSSLSKSSVDVKHGIACIIRRIFSAPVGVEVDRSIYQSILVTTQELMKDDSTLVRSAACAAIGAVLGSSTNIKSTLSTVEKSISSKMDPKEALEVQQSVASGLCITAKLQPGLFRTKEALGLTNAALKLAMSGAQRVQFSYNDFLWLALDVQNGEAGLQEYLDIAHFDQAKSMKPLHSKVLAKMKPPKEDD</sequence>
<feature type="region of interest" description="Disordered" evidence="3">
    <location>
        <begin position="811"/>
        <end position="838"/>
    </location>
</feature>
<keyword evidence="6" id="KW-1185">Reference proteome</keyword>
<protein>
    <recommendedName>
        <fullName evidence="4">TOG domain-containing protein</fullName>
    </recommendedName>
</protein>
<dbReference type="PANTHER" id="PTHR23346">
    <property type="entry name" value="TRANSLATIONAL ACTIVATOR GCN1-RELATED"/>
    <property type="match status" value="1"/>
</dbReference>
<dbReference type="SUPFAM" id="SSF48371">
    <property type="entry name" value="ARM repeat"/>
    <property type="match status" value="5"/>
</dbReference>
<feature type="compositionally biased region" description="Polar residues" evidence="3">
    <location>
        <begin position="816"/>
        <end position="825"/>
    </location>
</feature>
<feature type="domain" description="TOG" evidence="4">
    <location>
        <begin position="1529"/>
        <end position="1759"/>
    </location>
</feature>
<evidence type="ECO:0000313" key="5">
    <source>
        <dbReference type="EMBL" id="KAL3794263.1"/>
    </source>
</evidence>
<evidence type="ECO:0000256" key="2">
    <source>
        <dbReference type="PROSITE-ProRule" id="PRU00103"/>
    </source>
</evidence>
<feature type="domain" description="TOG" evidence="4">
    <location>
        <begin position="2439"/>
        <end position="2673"/>
    </location>
</feature>
<organism evidence="5 6">
    <name type="scientific">Cyclotella atomus</name>
    <dbReference type="NCBI Taxonomy" id="382360"/>
    <lineage>
        <taxon>Eukaryota</taxon>
        <taxon>Sar</taxon>
        <taxon>Stramenopiles</taxon>
        <taxon>Ochrophyta</taxon>
        <taxon>Bacillariophyta</taxon>
        <taxon>Coscinodiscophyceae</taxon>
        <taxon>Thalassiosirophycidae</taxon>
        <taxon>Stephanodiscales</taxon>
        <taxon>Stephanodiscaceae</taxon>
        <taxon>Cyclotella</taxon>
    </lineage>
</organism>
<dbReference type="SMART" id="SM01349">
    <property type="entry name" value="TOG"/>
    <property type="match status" value="2"/>
</dbReference>
<dbReference type="InterPro" id="IPR011989">
    <property type="entry name" value="ARM-like"/>
</dbReference>
<evidence type="ECO:0000256" key="1">
    <source>
        <dbReference type="ARBA" id="ARBA00022737"/>
    </source>
</evidence>
<dbReference type="PROSITE" id="PS50077">
    <property type="entry name" value="HEAT_REPEAT"/>
    <property type="match status" value="5"/>
</dbReference>
<dbReference type="Pfam" id="PF23271">
    <property type="entry name" value="HEAT_GCN1"/>
    <property type="match status" value="1"/>
</dbReference>
<feature type="repeat" description="HEAT" evidence="2">
    <location>
        <begin position="1978"/>
        <end position="2015"/>
    </location>
</feature>
<dbReference type="InterPro" id="IPR057546">
    <property type="entry name" value="HEAT_GCN1"/>
</dbReference>
<dbReference type="Proteomes" id="UP001530400">
    <property type="component" value="Unassembled WGS sequence"/>
</dbReference>
<evidence type="ECO:0000256" key="3">
    <source>
        <dbReference type="SAM" id="MobiDB-lite"/>
    </source>
</evidence>
<name>A0ABD3Q1M8_9STRA</name>
<dbReference type="InterPro" id="IPR021133">
    <property type="entry name" value="HEAT_type_2"/>
</dbReference>
<gene>
    <name evidence="5" type="ORF">ACHAWO_006507</name>
</gene>
<evidence type="ECO:0000259" key="4">
    <source>
        <dbReference type="SMART" id="SM01349"/>
    </source>
</evidence>
<feature type="repeat" description="HEAT" evidence="2">
    <location>
        <begin position="1820"/>
        <end position="1858"/>
    </location>
</feature>
<dbReference type="Gene3D" id="1.25.10.10">
    <property type="entry name" value="Leucine-rich Repeat Variant"/>
    <property type="match status" value="5"/>
</dbReference>
<feature type="repeat" description="HEAT" evidence="2">
    <location>
        <begin position="2167"/>
        <end position="2204"/>
    </location>
</feature>
<accession>A0ABD3Q1M8</accession>
<dbReference type="InterPro" id="IPR016024">
    <property type="entry name" value="ARM-type_fold"/>
</dbReference>
<reference evidence="5 6" key="1">
    <citation type="submission" date="2024-10" db="EMBL/GenBank/DDBJ databases">
        <title>Updated reference genomes for cyclostephanoid diatoms.</title>
        <authorList>
            <person name="Roberts W.R."/>
            <person name="Alverson A.J."/>
        </authorList>
    </citation>
    <scope>NUCLEOTIDE SEQUENCE [LARGE SCALE GENOMIC DNA]</scope>
    <source>
        <strain evidence="5 6">AJA010-31</strain>
    </source>
</reference>
<feature type="repeat" description="HEAT" evidence="2">
    <location>
        <begin position="1621"/>
        <end position="1657"/>
    </location>
</feature>
<comment type="caution">
    <text evidence="5">The sequence shown here is derived from an EMBL/GenBank/DDBJ whole genome shotgun (WGS) entry which is preliminary data.</text>
</comment>
<keyword evidence="1" id="KW-0677">Repeat</keyword>